<sequence>MTQTLSTDDLDKQALEELRLLLDLAFRGEFSEHDWAHTLGGWHAMVRHGDELVAHAAVIPRTVRIGMRTFRTGYVEGMATHPAHRRRGHANTLMEAVNEHIRSTYDLGALSDGTEIDGFYQRHGWVTWFGRSSVDRKDGWTATPEEDGSILVLRTPATARVDLTAPIACDWRPGDVW</sequence>
<accession>A0A1I0VH70</accession>
<evidence type="ECO:0000313" key="3">
    <source>
        <dbReference type="Proteomes" id="UP000243799"/>
    </source>
</evidence>
<proteinExistence type="predicted"/>
<dbReference type="InterPro" id="IPR000182">
    <property type="entry name" value="GNAT_dom"/>
</dbReference>
<dbReference type="PROSITE" id="PS51186">
    <property type="entry name" value="GNAT"/>
    <property type="match status" value="1"/>
</dbReference>
<dbReference type="GO" id="GO:0016747">
    <property type="term" value="F:acyltransferase activity, transferring groups other than amino-acyl groups"/>
    <property type="evidence" value="ECO:0007669"/>
    <property type="project" value="InterPro"/>
</dbReference>
<keyword evidence="3" id="KW-1185">Reference proteome</keyword>
<feature type="domain" description="N-acetyltransferase" evidence="1">
    <location>
        <begin position="5"/>
        <end position="158"/>
    </location>
</feature>
<name>A0A1I0VH70_9PSEU</name>
<organism evidence="2 3">
    <name type="scientific">Amycolatopsis marina</name>
    <dbReference type="NCBI Taxonomy" id="490629"/>
    <lineage>
        <taxon>Bacteria</taxon>
        <taxon>Bacillati</taxon>
        <taxon>Actinomycetota</taxon>
        <taxon>Actinomycetes</taxon>
        <taxon>Pseudonocardiales</taxon>
        <taxon>Pseudonocardiaceae</taxon>
        <taxon>Amycolatopsis</taxon>
    </lineage>
</organism>
<evidence type="ECO:0000313" key="2">
    <source>
        <dbReference type="EMBL" id="SFA75377.1"/>
    </source>
</evidence>
<dbReference type="STRING" id="490629.SAMN05216266_101231"/>
<dbReference type="Proteomes" id="UP000243799">
    <property type="component" value="Unassembled WGS sequence"/>
</dbReference>
<dbReference type="OrthoDB" id="70281at2"/>
<dbReference type="RefSeq" id="WP_091668118.1">
    <property type="nucleotide sequence ID" value="NZ_FOKG01000001.1"/>
</dbReference>
<dbReference type="EMBL" id="FOKG01000001">
    <property type="protein sequence ID" value="SFA75377.1"/>
    <property type="molecule type" value="Genomic_DNA"/>
</dbReference>
<dbReference type="Pfam" id="PF13527">
    <property type="entry name" value="Acetyltransf_9"/>
    <property type="match status" value="1"/>
</dbReference>
<keyword evidence="2" id="KW-0808">Transferase</keyword>
<evidence type="ECO:0000259" key="1">
    <source>
        <dbReference type="PROSITE" id="PS51186"/>
    </source>
</evidence>
<dbReference type="CDD" id="cd04301">
    <property type="entry name" value="NAT_SF"/>
    <property type="match status" value="1"/>
</dbReference>
<dbReference type="InterPro" id="IPR016181">
    <property type="entry name" value="Acyl_CoA_acyltransferase"/>
</dbReference>
<dbReference type="Gene3D" id="3.40.630.30">
    <property type="match status" value="1"/>
</dbReference>
<gene>
    <name evidence="2" type="ORF">SAMN05216266_101231</name>
</gene>
<protein>
    <submittedName>
        <fullName evidence="2">Aminoglycoside 2'-N-acetyltransferase I</fullName>
    </submittedName>
</protein>
<reference evidence="3" key="1">
    <citation type="submission" date="2016-10" db="EMBL/GenBank/DDBJ databases">
        <authorList>
            <person name="Varghese N."/>
            <person name="Submissions S."/>
        </authorList>
    </citation>
    <scope>NUCLEOTIDE SEQUENCE [LARGE SCALE GENOMIC DNA]</scope>
    <source>
        <strain evidence="3">CGMCC 4.3568</strain>
    </source>
</reference>
<dbReference type="AlphaFoldDB" id="A0A1I0VH70"/>
<dbReference type="SUPFAM" id="SSF55729">
    <property type="entry name" value="Acyl-CoA N-acyltransferases (Nat)"/>
    <property type="match status" value="1"/>
</dbReference>